<sequence length="141" mass="15071">MQFKFFSTILPLLTLSAASPIAVSEANLAKRVAEPNSWPPAGTPTYTDCSFVQQIGLVNVFLCDVLNNITIDIPITVSIPVSVPALPKRDAEATGEPPANSPKYTDCSFIQQIGAINIFACDVLNNIKIDIPISVSIPVTL</sequence>
<feature type="chain" id="PRO_5034030040" description="Hydrophobin" evidence="1">
    <location>
        <begin position="19"/>
        <end position="141"/>
    </location>
</feature>
<keyword evidence="1" id="KW-0732">Signal</keyword>
<dbReference type="Proteomes" id="UP000664169">
    <property type="component" value="Unassembled WGS sequence"/>
</dbReference>
<evidence type="ECO:0008006" key="4">
    <source>
        <dbReference type="Google" id="ProtNLM"/>
    </source>
</evidence>
<accession>A0A8H3FDT4</accession>
<keyword evidence="3" id="KW-1185">Reference proteome</keyword>
<dbReference type="EMBL" id="CAJPDQ010000014">
    <property type="protein sequence ID" value="CAF9919011.1"/>
    <property type="molecule type" value="Genomic_DNA"/>
</dbReference>
<evidence type="ECO:0000313" key="2">
    <source>
        <dbReference type="EMBL" id="CAF9919011.1"/>
    </source>
</evidence>
<name>A0A8H3FDT4_9LECA</name>
<dbReference type="OrthoDB" id="10620126at2759"/>
<evidence type="ECO:0000313" key="3">
    <source>
        <dbReference type="Proteomes" id="UP000664169"/>
    </source>
</evidence>
<comment type="caution">
    <text evidence="2">The sequence shown here is derived from an EMBL/GenBank/DDBJ whole genome shotgun (WGS) entry which is preliminary data.</text>
</comment>
<gene>
    <name evidence="2" type="ORF">GOMPHAMPRED_001654</name>
</gene>
<feature type="signal peptide" evidence="1">
    <location>
        <begin position="1"/>
        <end position="18"/>
    </location>
</feature>
<reference evidence="2" key="1">
    <citation type="submission" date="2021-03" db="EMBL/GenBank/DDBJ databases">
        <authorList>
            <person name="Tagirdzhanova G."/>
        </authorList>
    </citation>
    <scope>NUCLEOTIDE SEQUENCE</scope>
</reference>
<proteinExistence type="predicted"/>
<organism evidence="2 3">
    <name type="scientific">Gomphillus americanus</name>
    <dbReference type="NCBI Taxonomy" id="1940652"/>
    <lineage>
        <taxon>Eukaryota</taxon>
        <taxon>Fungi</taxon>
        <taxon>Dikarya</taxon>
        <taxon>Ascomycota</taxon>
        <taxon>Pezizomycotina</taxon>
        <taxon>Lecanoromycetes</taxon>
        <taxon>OSLEUM clade</taxon>
        <taxon>Ostropomycetidae</taxon>
        <taxon>Ostropales</taxon>
        <taxon>Graphidaceae</taxon>
        <taxon>Gomphilloideae</taxon>
        <taxon>Gomphillus</taxon>
    </lineage>
</organism>
<dbReference type="AlphaFoldDB" id="A0A8H3FDT4"/>
<evidence type="ECO:0000256" key="1">
    <source>
        <dbReference type="SAM" id="SignalP"/>
    </source>
</evidence>
<protein>
    <recommendedName>
        <fullName evidence="4">Hydrophobin</fullName>
    </recommendedName>
</protein>